<feature type="transmembrane region" description="Helical" evidence="1">
    <location>
        <begin position="20"/>
        <end position="41"/>
    </location>
</feature>
<dbReference type="EMBL" id="CM001217">
    <property type="protein sequence ID" value="KEH41249.1"/>
    <property type="molecule type" value="Genomic_DNA"/>
</dbReference>
<gene>
    <name evidence="2" type="ordered locus">MTR_1g047220</name>
</gene>
<dbReference type="HOGENOM" id="CLU_2530840_0_0_1"/>
<evidence type="ECO:0000256" key="1">
    <source>
        <dbReference type="SAM" id="Phobius"/>
    </source>
</evidence>
<sequence>MNMFNLLSRVEGRGKNGRQVVVVTLFILKWQLEWMGMRVWLLNGPSVSFLVGFCCYNDKLITYIIMGLGKWVKRKEVQKLVKDH</sequence>
<reference evidence="2 4" key="1">
    <citation type="journal article" date="2011" name="Nature">
        <title>The Medicago genome provides insight into the evolution of rhizobial symbioses.</title>
        <authorList>
            <person name="Young N.D."/>
            <person name="Debelle F."/>
            <person name="Oldroyd G.E."/>
            <person name="Geurts R."/>
            <person name="Cannon S.B."/>
            <person name="Udvardi M.K."/>
            <person name="Benedito V.A."/>
            <person name="Mayer K.F."/>
            <person name="Gouzy J."/>
            <person name="Schoof H."/>
            <person name="Van de Peer Y."/>
            <person name="Proost S."/>
            <person name="Cook D.R."/>
            <person name="Meyers B.C."/>
            <person name="Spannagl M."/>
            <person name="Cheung F."/>
            <person name="De Mita S."/>
            <person name="Krishnakumar V."/>
            <person name="Gundlach H."/>
            <person name="Zhou S."/>
            <person name="Mudge J."/>
            <person name="Bharti A.K."/>
            <person name="Murray J.D."/>
            <person name="Naoumkina M.A."/>
            <person name="Rosen B."/>
            <person name="Silverstein K.A."/>
            <person name="Tang H."/>
            <person name="Rombauts S."/>
            <person name="Zhao P.X."/>
            <person name="Zhou P."/>
            <person name="Barbe V."/>
            <person name="Bardou P."/>
            <person name="Bechner M."/>
            <person name="Bellec A."/>
            <person name="Berger A."/>
            <person name="Berges H."/>
            <person name="Bidwell S."/>
            <person name="Bisseling T."/>
            <person name="Choisne N."/>
            <person name="Couloux A."/>
            <person name="Denny R."/>
            <person name="Deshpande S."/>
            <person name="Dai X."/>
            <person name="Doyle J.J."/>
            <person name="Dudez A.M."/>
            <person name="Farmer A.D."/>
            <person name="Fouteau S."/>
            <person name="Franken C."/>
            <person name="Gibelin C."/>
            <person name="Gish J."/>
            <person name="Goldstein S."/>
            <person name="Gonzalez A.J."/>
            <person name="Green P.J."/>
            <person name="Hallab A."/>
            <person name="Hartog M."/>
            <person name="Hua A."/>
            <person name="Humphray S.J."/>
            <person name="Jeong D.H."/>
            <person name="Jing Y."/>
            <person name="Jocker A."/>
            <person name="Kenton S.M."/>
            <person name="Kim D.J."/>
            <person name="Klee K."/>
            <person name="Lai H."/>
            <person name="Lang C."/>
            <person name="Lin S."/>
            <person name="Macmil S.L."/>
            <person name="Magdelenat G."/>
            <person name="Matthews L."/>
            <person name="McCorrison J."/>
            <person name="Monaghan E.L."/>
            <person name="Mun J.H."/>
            <person name="Najar F.Z."/>
            <person name="Nicholson C."/>
            <person name="Noirot C."/>
            <person name="O'Bleness M."/>
            <person name="Paule C.R."/>
            <person name="Poulain J."/>
            <person name="Prion F."/>
            <person name="Qin B."/>
            <person name="Qu C."/>
            <person name="Retzel E.F."/>
            <person name="Riddle C."/>
            <person name="Sallet E."/>
            <person name="Samain S."/>
            <person name="Samson N."/>
            <person name="Sanders I."/>
            <person name="Saurat O."/>
            <person name="Scarpelli C."/>
            <person name="Schiex T."/>
            <person name="Segurens B."/>
            <person name="Severin A.J."/>
            <person name="Sherrier D.J."/>
            <person name="Shi R."/>
            <person name="Sims S."/>
            <person name="Singer S.R."/>
            <person name="Sinharoy S."/>
            <person name="Sterck L."/>
            <person name="Viollet A."/>
            <person name="Wang B.B."/>
            <person name="Wang K."/>
            <person name="Wang M."/>
            <person name="Wang X."/>
            <person name="Warfsmann J."/>
            <person name="Weissenbach J."/>
            <person name="White D.D."/>
            <person name="White J.D."/>
            <person name="Wiley G.B."/>
            <person name="Wincker P."/>
            <person name="Xing Y."/>
            <person name="Yang L."/>
            <person name="Yao Z."/>
            <person name="Ying F."/>
            <person name="Zhai J."/>
            <person name="Zhou L."/>
            <person name="Zuber A."/>
            <person name="Denarie J."/>
            <person name="Dixon R.A."/>
            <person name="May G.D."/>
            <person name="Schwartz D.C."/>
            <person name="Rogers J."/>
            <person name="Quetier F."/>
            <person name="Town C.D."/>
            <person name="Roe B.A."/>
        </authorList>
    </citation>
    <scope>NUCLEOTIDE SEQUENCE [LARGE SCALE GENOMIC DNA]</scope>
    <source>
        <strain evidence="2">A17</strain>
        <strain evidence="3 4">cv. Jemalong A17</strain>
    </source>
</reference>
<keyword evidence="4" id="KW-1185">Reference proteome</keyword>
<dbReference type="Proteomes" id="UP000002051">
    <property type="component" value="Unassembled WGS sequence"/>
</dbReference>
<keyword evidence="1" id="KW-0472">Membrane</keyword>
<dbReference type="EnsemblPlants" id="KEH41249">
    <property type="protein sequence ID" value="KEH41249"/>
    <property type="gene ID" value="MTR_1g047220"/>
</dbReference>
<evidence type="ECO:0000313" key="2">
    <source>
        <dbReference type="EMBL" id="KEH41249.1"/>
    </source>
</evidence>
<reference evidence="2 4" key="2">
    <citation type="journal article" date="2014" name="BMC Genomics">
        <title>An improved genome release (version Mt4.0) for the model legume Medicago truncatula.</title>
        <authorList>
            <person name="Tang H."/>
            <person name="Krishnakumar V."/>
            <person name="Bidwell S."/>
            <person name="Rosen B."/>
            <person name="Chan A."/>
            <person name="Zhou S."/>
            <person name="Gentzbittel L."/>
            <person name="Childs K.L."/>
            <person name="Yandell M."/>
            <person name="Gundlach H."/>
            <person name="Mayer K.F."/>
            <person name="Schwartz D.C."/>
            <person name="Town C.D."/>
        </authorList>
    </citation>
    <scope>GENOME REANNOTATION</scope>
    <source>
        <strain evidence="2">A17</strain>
        <strain evidence="3 4">cv. Jemalong A17</strain>
    </source>
</reference>
<dbReference type="AlphaFoldDB" id="A0A072VGS9"/>
<evidence type="ECO:0000313" key="3">
    <source>
        <dbReference type="EnsemblPlants" id="KEH41249"/>
    </source>
</evidence>
<keyword evidence="1 2" id="KW-0812">Transmembrane</keyword>
<name>A0A072VGS9_MEDTR</name>
<protein>
    <submittedName>
        <fullName evidence="2">Transmembrane protein, putative</fullName>
    </submittedName>
</protein>
<evidence type="ECO:0000313" key="4">
    <source>
        <dbReference type="Proteomes" id="UP000002051"/>
    </source>
</evidence>
<accession>A0A072VGS9</accession>
<organism evidence="2 4">
    <name type="scientific">Medicago truncatula</name>
    <name type="common">Barrel medic</name>
    <name type="synonym">Medicago tribuloides</name>
    <dbReference type="NCBI Taxonomy" id="3880"/>
    <lineage>
        <taxon>Eukaryota</taxon>
        <taxon>Viridiplantae</taxon>
        <taxon>Streptophyta</taxon>
        <taxon>Embryophyta</taxon>
        <taxon>Tracheophyta</taxon>
        <taxon>Spermatophyta</taxon>
        <taxon>Magnoliopsida</taxon>
        <taxon>eudicotyledons</taxon>
        <taxon>Gunneridae</taxon>
        <taxon>Pentapetalae</taxon>
        <taxon>rosids</taxon>
        <taxon>fabids</taxon>
        <taxon>Fabales</taxon>
        <taxon>Fabaceae</taxon>
        <taxon>Papilionoideae</taxon>
        <taxon>50 kb inversion clade</taxon>
        <taxon>NPAAA clade</taxon>
        <taxon>Hologalegina</taxon>
        <taxon>IRL clade</taxon>
        <taxon>Trifolieae</taxon>
        <taxon>Medicago</taxon>
    </lineage>
</organism>
<feature type="transmembrane region" description="Helical" evidence="1">
    <location>
        <begin position="47"/>
        <end position="69"/>
    </location>
</feature>
<proteinExistence type="predicted"/>
<keyword evidence="1" id="KW-1133">Transmembrane helix</keyword>
<reference evidence="3" key="3">
    <citation type="submission" date="2015-04" db="UniProtKB">
        <authorList>
            <consortium name="EnsemblPlants"/>
        </authorList>
    </citation>
    <scope>IDENTIFICATION</scope>
    <source>
        <strain evidence="3">cv. Jemalong A17</strain>
    </source>
</reference>